<dbReference type="Proteomes" id="UP000823775">
    <property type="component" value="Unassembled WGS sequence"/>
</dbReference>
<reference evidence="1 2" key="1">
    <citation type="journal article" date="2021" name="BMC Genomics">
        <title>Datura genome reveals duplications of psychoactive alkaloid biosynthetic genes and high mutation rate following tissue culture.</title>
        <authorList>
            <person name="Rajewski A."/>
            <person name="Carter-House D."/>
            <person name="Stajich J."/>
            <person name="Litt A."/>
        </authorList>
    </citation>
    <scope>NUCLEOTIDE SEQUENCE [LARGE SCALE GENOMIC DNA]</scope>
    <source>
        <strain evidence="1">AR-01</strain>
    </source>
</reference>
<gene>
    <name evidence="1" type="ORF">HAX54_049000</name>
</gene>
<protein>
    <submittedName>
        <fullName evidence="1">Uncharacterized protein</fullName>
    </submittedName>
</protein>
<proteinExistence type="predicted"/>
<evidence type="ECO:0000313" key="1">
    <source>
        <dbReference type="EMBL" id="MCD7462628.1"/>
    </source>
</evidence>
<accession>A0ABS8SUV8</accession>
<evidence type="ECO:0000313" key="2">
    <source>
        <dbReference type="Proteomes" id="UP000823775"/>
    </source>
</evidence>
<keyword evidence="2" id="KW-1185">Reference proteome</keyword>
<dbReference type="EMBL" id="JACEIK010000821">
    <property type="protein sequence ID" value="MCD7462628.1"/>
    <property type="molecule type" value="Genomic_DNA"/>
</dbReference>
<sequence length="53" mass="5686">VKDIDSDSGIVVEEDIEQEVSAKPRKLVVADDINVDAEKSTSVEDGISGVKEK</sequence>
<feature type="non-terminal residue" evidence="1">
    <location>
        <position position="1"/>
    </location>
</feature>
<name>A0ABS8SUV8_DATST</name>
<comment type="caution">
    <text evidence="1">The sequence shown here is derived from an EMBL/GenBank/DDBJ whole genome shotgun (WGS) entry which is preliminary data.</text>
</comment>
<organism evidence="1 2">
    <name type="scientific">Datura stramonium</name>
    <name type="common">Jimsonweed</name>
    <name type="synonym">Common thornapple</name>
    <dbReference type="NCBI Taxonomy" id="4076"/>
    <lineage>
        <taxon>Eukaryota</taxon>
        <taxon>Viridiplantae</taxon>
        <taxon>Streptophyta</taxon>
        <taxon>Embryophyta</taxon>
        <taxon>Tracheophyta</taxon>
        <taxon>Spermatophyta</taxon>
        <taxon>Magnoliopsida</taxon>
        <taxon>eudicotyledons</taxon>
        <taxon>Gunneridae</taxon>
        <taxon>Pentapetalae</taxon>
        <taxon>asterids</taxon>
        <taxon>lamiids</taxon>
        <taxon>Solanales</taxon>
        <taxon>Solanaceae</taxon>
        <taxon>Solanoideae</taxon>
        <taxon>Datureae</taxon>
        <taxon>Datura</taxon>
    </lineage>
</organism>